<reference evidence="2 3" key="1">
    <citation type="journal article" date="2023" name="Microbiol. Spectr.">
        <title>Symbiosis of Carpenter Bees with Uncharacterized Lactic Acid Bacteria Showing NAD Auxotrophy.</title>
        <authorList>
            <person name="Kawasaki S."/>
            <person name="Ozawa K."/>
            <person name="Mori T."/>
            <person name="Yamamoto A."/>
            <person name="Ito M."/>
            <person name="Ohkuma M."/>
            <person name="Sakamoto M."/>
            <person name="Matsutani M."/>
        </authorList>
    </citation>
    <scope>NUCLEOTIDE SEQUENCE [LARGE SCALE GENOMIC DNA]</scope>
    <source>
        <strain evidence="2 3">Kim32-2</strain>
    </source>
</reference>
<keyword evidence="1" id="KW-1133">Transmembrane helix</keyword>
<sequence length="131" mass="15297">MIYIACGAIMVVVGLLWCISPSKSPNPLYGYSSYLARVNDTSYHFAQVKARMYFILFGVIQFLLGVGIHFLKWDRYFILWLLTFYLFIIFPIIATEKSLKKFLLNRGELPHDYVDPDQVKHEQVKGFRGHK</sequence>
<evidence type="ECO:0000313" key="2">
    <source>
        <dbReference type="EMBL" id="BDR60326.1"/>
    </source>
</evidence>
<gene>
    <name evidence="2" type="ORF">KIM322_05870</name>
</gene>
<keyword evidence="1" id="KW-0812">Transmembrane</keyword>
<organism evidence="2 3">
    <name type="scientific">Lactobacillus xylocopicola</name>
    <dbReference type="NCBI Taxonomy" id="2976676"/>
    <lineage>
        <taxon>Bacteria</taxon>
        <taxon>Bacillati</taxon>
        <taxon>Bacillota</taxon>
        <taxon>Bacilli</taxon>
        <taxon>Lactobacillales</taxon>
        <taxon>Lactobacillaceae</taxon>
        <taxon>Lactobacillus</taxon>
    </lineage>
</organism>
<dbReference type="EMBL" id="AP026803">
    <property type="protein sequence ID" value="BDR60326.1"/>
    <property type="molecule type" value="Genomic_DNA"/>
</dbReference>
<keyword evidence="1" id="KW-0472">Membrane</keyword>
<dbReference type="RefSeq" id="WP_317638034.1">
    <property type="nucleotide sequence ID" value="NZ_AP026803.1"/>
</dbReference>
<protein>
    <submittedName>
        <fullName evidence="2">Membrane protein</fullName>
    </submittedName>
</protein>
<feature type="transmembrane region" description="Helical" evidence="1">
    <location>
        <begin position="52"/>
        <end position="71"/>
    </location>
</feature>
<accession>A0ABN6SIZ6</accession>
<evidence type="ECO:0000313" key="3">
    <source>
        <dbReference type="Proteomes" id="UP001321741"/>
    </source>
</evidence>
<keyword evidence="3" id="KW-1185">Reference proteome</keyword>
<name>A0ABN6SIZ6_9LACO</name>
<dbReference type="Proteomes" id="UP001321741">
    <property type="component" value="Chromosome"/>
</dbReference>
<proteinExistence type="predicted"/>
<evidence type="ECO:0000256" key="1">
    <source>
        <dbReference type="SAM" id="Phobius"/>
    </source>
</evidence>
<feature type="transmembrane region" description="Helical" evidence="1">
    <location>
        <begin position="77"/>
        <end position="94"/>
    </location>
</feature>